<evidence type="ECO:0000259" key="2">
    <source>
        <dbReference type="Pfam" id="PF13391"/>
    </source>
</evidence>
<dbReference type="AlphaFoldDB" id="A0A4Q9PEC7"/>
<gene>
    <name evidence="3" type="ORF">BD310DRAFT_981868</name>
</gene>
<dbReference type="InterPro" id="IPR003615">
    <property type="entry name" value="HNH_nuc"/>
</dbReference>
<proteinExistence type="predicted"/>
<dbReference type="Proteomes" id="UP000292082">
    <property type="component" value="Unassembled WGS sequence"/>
</dbReference>
<evidence type="ECO:0000256" key="1">
    <source>
        <dbReference type="SAM" id="MobiDB-lite"/>
    </source>
</evidence>
<name>A0A4Q9PEC7_9APHY</name>
<feature type="region of interest" description="Disordered" evidence="1">
    <location>
        <begin position="340"/>
        <end position="365"/>
    </location>
</feature>
<keyword evidence="4" id="KW-1185">Reference proteome</keyword>
<evidence type="ECO:0000313" key="4">
    <source>
        <dbReference type="Proteomes" id="UP000292082"/>
    </source>
</evidence>
<protein>
    <recommendedName>
        <fullName evidence="2">HNH nuclease domain-containing protein</fullName>
    </recommendedName>
</protein>
<reference evidence="3 4" key="1">
    <citation type="submission" date="2019-01" db="EMBL/GenBank/DDBJ databases">
        <title>Draft genome sequences of three monokaryotic isolates of the white-rot basidiomycete fungus Dichomitus squalens.</title>
        <authorList>
            <consortium name="DOE Joint Genome Institute"/>
            <person name="Lopez S.C."/>
            <person name="Andreopoulos B."/>
            <person name="Pangilinan J."/>
            <person name="Lipzen A."/>
            <person name="Riley R."/>
            <person name="Ahrendt S."/>
            <person name="Ng V."/>
            <person name="Barry K."/>
            <person name="Daum C."/>
            <person name="Grigoriev I.V."/>
            <person name="Hilden K.S."/>
            <person name="Makela M.R."/>
            <person name="de Vries R.P."/>
        </authorList>
    </citation>
    <scope>NUCLEOTIDE SEQUENCE [LARGE SCALE GENOMIC DNA]</scope>
    <source>
        <strain evidence="3 4">CBS 464.89</strain>
    </source>
</reference>
<dbReference type="Pfam" id="PF13391">
    <property type="entry name" value="HNH_2"/>
    <property type="match status" value="1"/>
</dbReference>
<sequence length="456" mass="51402">MILREHLAIPSPQQVRLHSLTVDIVHPDCNRPLFSLPAFSAGLTPSGDTQYGVDHRLVLDACRVLTNRAAKEPDGYIAHDCAGHQRLSLDTVLLRPGRYFYHLASPQGTGTSTSTSKYPIVGDMAAWRFPESIPSHWIRNRSAEEQLELYDNEFNSSSSMSTAVLEEDKRCIITRYRQSCENARLVPQDQGDWFYANDMSDYNLAGHRTGVNDVANGVTLRSDVHRCLNRHSFVFYPVDGGRFAAYFVRRGDAEYAELFHRRPVDMPIRVSDQFLYARFAYTVINLLHSTRGFDLAPTNEEVERLRADRLSTKKALKVTGKQAQSKLEVVHEGVDITMSETSAGNQDAEGANGTDTEAVDSESSVAQPMTEDLYATADKRYRDRFLRRFPDQAVEEVDNPPESLATSCHTDTPRMLRLMSEYIKNNPQVWKASWLPADATRPDVEGYCAGRITRSD</sequence>
<evidence type="ECO:0000313" key="3">
    <source>
        <dbReference type="EMBL" id="TBU52465.1"/>
    </source>
</evidence>
<dbReference type="EMBL" id="ML145250">
    <property type="protein sequence ID" value="TBU52465.1"/>
    <property type="molecule type" value="Genomic_DNA"/>
</dbReference>
<feature type="domain" description="HNH nuclease" evidence="2">
    <location>
        <begin position="171"/>
        <end position="235"/>
    </location>
</feature>
<organism evidence="3 4">
    <name type="scientific">Dichomitus squalens</name>
    <dbReference type="NCBI Taxonomy" id="114155"/>
    <lineage>
        <taxon>Eukaryota</taxon>
        <taxon>Fungi</taxon>
        <taxon>Dikarya</taxon>
        <taxon>Basidiomycota</taxon>
        <taxon>Agaricomycotina</taxon>
        <taxon>Agaricomycetes</taxon>
        <taxon>Polyporales</taxon>
        <taxon>Polyporaceae</taxon>
        <taxon>Dichomitus</taxon>
    </lineage>
</organism>
<accession>A0A4Q9PEC7</accession>